<organism evidence="2 3">
    <name type="scientific">Zasmidium cellare</name>
    <name type="common">Wine cellar mold</name>
    <name type="synonym">Racodium cellare</name>
    <dbReference type="NCBI Taxonomy" id="395010"/>
    <lineage>
        <taxon>Eukaryota</taxon>
        <taxon>Fungi</taxon>
        <taxon>Dikarya</taxon>
        <taxon>Ascomycota</taxon>
        <taxon>Pezizomycotina</taxon>
        <taxon>Dothideomycetes</taxon>
        <taxon>Dothideomycetidae</taxon>
        <taxon>Mycosphaerellales</taxon>
        <taxon>Mycosphaerellaceae</taxon>
        <taxon>Zasmidium</taxon>
    </lineage>
</organism>
<accession>A0ABR0ED70</accession>
<feature type="chain" id="PRO_5047324141" evidence="1">
    <location>
        <begin position="20"/>
        <end position="151"/>
    </location>
</feature>
<evidence type="ECO:0000313" key="3">
    <source>
        <dbReference type="Proteomes" id="UP001305779"/>
    </source>
</evidence>
<dbReference type="EMBL" id="JAXOVC010000007">
    <property type="protein sequence ID" value="KAK4499206.1"/>
    <property type="molecule type" value="Genomic_DNA"/>
</dbReference>
<sequence>MRFETLFTPLLGFAATAVSVAINKDVQLDARQEQDVCAGTDFATVYEVRVCEPYDVDTCSAIAATIQDCSNDRSLYWICEDDGSGAYNGTGGYYARVDMTPDTTDMECVDKYLLELFSNTTDIQIVTTDCSLDVMAPNRERRAVEVIDDKQ</sequence>
<protein>
    <submittedName>
        <fullName evidence="2">Uncharacterized protein</fullName>
    </submittedName>
</protein>
<reference evidence="2 3" key="1">
    <citation type="journal article" date="2023" name="G3 (Bethesda)">
        <title>A chromosome-level genome assembly of Zasmidium syzygii isolated from banana leaves.</title>
        <authorList>
            <person name="van Westerhoven A.C."/>
            <person name="Mehrabi R."/>
            <person name="Talebi R."/>
            <person name="Steentjes M.B.F."/>
            <person name="Corcolon B."/>
            <person name="Chong P.A."/>
            <person name="Kema G.H.J."/>
            <person name="Seidl M.F."/>
        </authorList>
    </citation>
    <scope>NUCLEOTIDE SEQUENCE [LARGE SCALE GENOMIC DNA]</scope>
    <source>
        <strain evidence="2 3">P124</strain>
    </source>
</reference>
<proteinExistence type="predicted"/>
<gene>
    <name evidence="2" type="ORF">PRZ48_009719</name>
</gene>
<feature type="signal peptide" evidence="1">
    <location>
        <begin position="1"/>
        <end position="19"/>
    </location>
</feature>
<keyword evidence="1" id="KW-0732">Signal</keyword>
<comment type="caution">
    <text evidence="2">The sequence shown here is derived from an EMBL/GenBank/DDBJ whole genome shotgun (WGS) entry which is preliminary data.</text>
</comment>
<evidence type="ECO:0000313" key="2">
    <source>
        <dbReference type="EMBL" id="KAK4499206.1"/>
    </source>
</evidence>
<dbReference type="Proteomes" id="UP001305779">
    <property type="component" value="Unassembled WGS sequence"/>
</dbReference>
<evidence type="ECO:0000256" key="1">
    <source>
        <dbReference type="SAM" id="SignalP"/>
    </source>
</evidence>
<keyword evidence="3" id="KW-1185">Reference proteome</keyword>
<name>A0ABR0ED70_ZASCE</name>